<gene>
    <name evidence="2" type="ORF">LNKW23_08440</name>
</gene>
<name>A0ABQ6LE54_9RHOB</name>
<dbReference type="EMBL" id="BSYI01000004">
    <property type="protein sequence ID" value="GMG81631.1"/>
    <property type="molecule type" value="Genomic_DNA"/>
</dbReference>
<organism evidence="2 3">
    <name type="scientific">Paralimibaculum aggregatum</name>
    <dbReference type="NCBI Taxonomy" id="3036245"/>
    <lineage>
        <taxon>Bacteria</taxon>
        <taxon>Pseudomonadati</taxon>
        <taxon>Pseudomonadota</taxon>
        <taxon>Alphaproteobacteria</taxon>
        <taxon>Rhodobacterales</taxon>
        <taxon>Paracoccaceae</taxon>
        <taxon>Paralimibaculum</taxon>
    </lineage>
</organism>
<reference evidence="2 3" key="1">
    <citation type="submission" date="2023-04" db="EMBL/GenBank/DDBJ databases">
        <title>Marinoamorphus aggregata gen. nov., sp. Nov., isolate from tissue of brittle star Ophioplocus japonicus.</title>
        <authorList>
            <person name="Kawano K."/>
            <person name="Sawayama S."/>
            <person name="Nakagawa S."/>
        </authorList>
    </citation>
    <scope>NUCLEOTIDE SEQUENCE [LARGE SCALE GENOMIC DNA]</scope>
    <source>
        <strain evidence="2 3">NKW23</strain>
    </source>
</reference>
<dbReference type="PANTHER" id="PTHR35604">
    <property type="entry name" value="TRANSPOSASE INSH FOR INSERTION SEQUENCE ELEMENT IS5A-RELATED"/>
    <property type="match status" value="1"/>
</dbReference>
<protein>
    <recommendedName>
        <fullName evidence="1">Transposase InsH N-terminal domain-containing protein</fullName>
    </recommendedName>
</protein>
<dbReference type="InterPro" id="IPR008490">
    <property type="entry name" value="Transposase_InsH_N"/>
</dbReference>
<sequence>MSGQPGFFDLYERYRALSKSGDPLERLSAVVDFEMFRPEPDAALSRADRAQGGRPLMDVVMMFKVLAIQALYGLADMRTGLQIRDRLSFMRFPGLDLHGRVPDAHTIWLFCERLTGAGAVDRLFARFDAHLKGAGCRAMGGRRSRGPSWPRPASA</sequence>
<dbReference type="Pfam" id="PF05598">
    <property type="entry name" value="DUF772"/>
    <property type="match status" value="1"/>
</dbReference>
<evidence type="ECO:0000259" key="1">
    <source>
        <dbReference type="Pfam" id="PF05598"/>
    </source>
</evidence>
<dbReference type="PANTHER" id="PTHR35604:SF2">
    <property type="entry name" value="TRANSPOSASE INSH FOR INSERTION SEQUENCE ELEMENT IS5A-RELATED"/>
    <property type="match status" value="1"/>
</dbReference>
<accession>A0ABQ6LE54</accession>
<feature type="domain" description="Transposase InsH N-terminal" evidence="1">
    <location>
        <begin position="15"/>
        <end position="113"/>
    </location>
</feature>
<dbReference type="Proteomes" id="UP001239909">
    <property type="component" value="Unassembled WGS sequence"/>
</dbReference>
<evidence type="ECO:0000313" key="2">
    <source>
        <dbReference type="EMBL" id="GMG81631.1"/>
    </source>
</evidence>
<keyword evidence="3" id="KW-1185">Reference proteome</keyword>
<evidence type="ECO:0000313" key="3">
    <source>
        <dbReference type="Proteomes" id="UP001239909"/>
    </source>
</evidence>
<proteinExistence type="predicted"/>
<comment type="caution">
    <text evidence="2">The sequence shown here is derived from an EMBL/GenBank/DDBJ whole genome shotgun (WGS) entry which is preliminary data.</text>
</comment>